<dbReference type="PANTHER" id="PTHR43194:SF2">
    <property type="entry name" value="PEROXISOMAL MEMBRANE PROTEIN LPX1"/>
    <property type="match status" value="1"/>
</dbReference>
<evidence type="ECO:0000313" key="2">
    <source>
        <dbReference type="EMBL" id="MBU3064617.1"/>
    </source>
</evidence>
<proteinExistence type="predicted"/>
<sequence>MTTSVTTHTLAAPGVRLYYELRGDGPLLALVGSPMHSAPFIPLAEQLAEQYTVLTPDPRGHFGSELDDPGTDATPELRADDLARILRHLDAGPATVLGSSGGAVTTLALLQAAPELVSTAIAHEPPLAELLDDRESQRRTRDDIVATFHGDEVVAIRKFFAMTEMPFPEGVLEQMLAHRDAANDRFFYLHELEPTAGWRPDLDALRALDTHVVLGIGDTSAGLFCDRTTRALAAELKIEPTLFPGGHAGFMENPPAFAARLHEVIE</sequence>
<gene>
    <name evidence="2" type="ORF">KO481_24185</name>
</gene>
<accession>A0ABS6B2V7</accession>
<dbReference type="EMBL" id="JAHKNI010000008">
    <property type="protein sequence ID" value="MBU3064617.1"/>
    <property type="molecule type" value="Genomic_DNA"/>
</dbReference>
<reference evidence="2 3" key="1">
    <citation type="submission" date="2021-06" db="EMBL/GenBank/DDBJ databases">
        <title>Actinomycetes sequencing.</title>
        <authorList>
            <person name="Shan Q."/>
        </authorList>
    </citation>
    <scope>NUCLEOTIDE SEQUENCE [LARGE SCALE GENOMIC DNA]</scope>
    <source>
        <strain evidence="2 3">NEAU-G5</strain>
    </source>
</reference>
<keyword evidence="2" id="KW-0378">Hydrolase</keyword>
<dbReference type="InterPro" id="IPR000073">
    <property type="entry name" value="AB_hydrolase_1"/>
</dbReference>
<dbReference type="Proteomes" id="UP000733379">
    <property type="component" value="Unassembled WGS sequence"/>
</dbReference>
<dbReference type="InterPro" id="IPR029058">
    <property type="entry name" value="AB_hydrolase_fold"/>
</dbReference>
<comment type="caution">
    <text evidence="2">The sequence shown here is derived from an EMBL/GenBank/DDBJ whole genome shotgun (WGS) entry which is preliminary data.</text>
</comment>
<name>A0ABS6B2V7_9NOCA</name>
<dbReference type="RefSeq" id="WP_215919941.1">
    <property type="nucleotide sequence ID" value="NZ_JAHKNI010000008.1"/>
</dbReference>
<evidence type="ECO:0000259" key="1">
    <source>
        <dbReference type="Pfam" id="PF12697"/>
    </source>
</evidence>
<dbReference type="Pfam" id="PF12697">
    <property type="entry name" value="Abhydrolase_6"/>
    <property type="match status" value="1"/>
</dbReference>
<dbReference type="InterPro" id="IPR050228">
    <property type="entry name" value="Carboxylesterase_BioH"/>
</dbReference>
<protein>
    <submittedName>
        <fullName evidence="2">Alpha/beta hydrolase</fullName>
    </submittedName>
</protein>
<keyword evidence="3" id="KW-1185">Reference proteome</keyword>
<evidence type="ECO:0000313" key="3">
    <source>
        <dbReference type="Proteomes" id="UP000733379"/>
    </source>
</evidence>
<dbReference type="SUPFAM" id="SSF53474">
    <property type="entry name" value="alpha/beta-Hydrolases"/>
    <property type="match status" value="1"/>
</dbReference>
<organism evidence="2 3">
    <name type="scientific">Nocardia albiluteola</name>
    <dbReference type="NCBI Taxonomy" id="2842303"/>
    <lineage>
        <taxon>Bacteria</taxon>
        <taxon>Bacillati</taxon>
        <taxon>Actinomycetota</taxon>
        <taxon>Actinomycetes</taxon>
        <taxon>Mycobacteriales</taxon>
        <taxon>Nocardiaceae</taxon>
        <taxon>Nocardia</taxon>
    </lineage>
</organism>
<feature type="domain" description="AB hydrolase-1" evidence="1">
    <location>
        <begin position="32"/>
        <end position="259"/>
    </location>
</feature>
<dbReference type="PANTHER" id="PTHR43194">
    <property type="entry name" value="HYDROLASE ALPHA/BETA FOLD FAMILY"/>
    <property type="match status" value="1"/>
</dbReference>
<dbReference type="GO" id="GO:0016787">
    <property type="term" value="F:hydrolase activity"/>
    <property type="evidence" value="ECO:0007669"/>
    <property type="project" value="UniProtKB-KW"/>
</dbReference>
<dbReference type="Gene3D" id="3.40.50.1820">
    <property type="entry name" value="alpha/beta hydrolase"/>
    <property type="match status" value="1"/>
</dbReference>